<gene>
    <name evidence="5" type="ORF">J4E00_02795</name>
</gene>
<keyword evidence="2" id="KW-0238">DNA-binding</keyword>
<comment type="caution">
    <text evidence="5">The sequence shown here is derived from an EMBL/GenBank/DDBJ whole genome shotgun (WGS) entry which is preliminary data.</text>
</comment>
<dbReference type="PANTHER" id="PTHR43280">
    <property type="entry name" value="ARAC-FAMILY TRANSCRIPTIONAL REGULATOR"/>
    <property type="match status" value="1"/>
</dbReference>
<dbReference type="PROSITE" id="PS01124">
    <property type="entry name" value="HTH_ARAC_FAMILY_2"/>
    <property type="match status" value="1"/>
</dbReference>
<evidence type="ECO:0000256" key="2">
    <source>
        <dbReference type="ARBA" id="ARBA00023125"/>
    </source>
</evidence>
<dbReference type="InterPro" id="IPR009057">
    <property type="entry name" value="Homeodomain-like_sf"/>
</dbReference>
<dbReference type="SUPFAM" id="SSF46689">
    <property type="entry name" value="Homeodomain-like"/>
    <property type="match status" value="1"/>
</dbReference>
<evidence type="ECO:0000259" key="4">
    <source>
        <dbReference type="PROSITE" id="PS01124"/>
    </source>
</evidence>
<reference evidence="5 6" key="1">
    <citation type="submission" date="2021-03" db="EMBL/GenBank/DDBJ databases">
        <authorList>
            <person name="Kim M.K."/>
        </authorList>
    </citation>
    <scope>NUCLEOTIDE SEQUENCE [LARGE SCALE GENOMIC DNA]</scope>
    <source>
        <strain evidence="5 6">BT442</strain>
    </source>
</reference>
<dbReference type="PANTHER" id="PTHR43280:SF32">
    <property type="entry name" value="TRANSCRIPTIONAL REGULATORY PROTEIN"/>
    <property type="match status" value="1"/>
</dbReference>
<keyword evidence="1" id="KW-0805">Transcription regulation</keyword>
<evidence type="ECO:0000313" key="5">
    <source>
        <dbReference type="EMBL" id="MBO2007960.1"/>
    </source>
</evidence>
<accession>A0ABS3QB98</accession>
<feature type="domain" description="HTH araC/xylS-type" evidence="4">
    <location>
        <begin position="200"/>
        <end position="309"/>
    </location>
</feature>
<name>A0ABS3QB98_9BACT</name>
<dbReference type="Gene3D" id="1.10.10.60">
    <property type="entry name" value="Homeodomain-like"/>
    <property type="match status" value="1"/>
</dbReference>
<evidence type="ECO:0000256" key="1">
    <source>
        <dbReference type="ARBA" id="ARBA00023015"/>
    </source>
</evidence>
<dbReference type="RefSeq" id="WP_208173482.1">
    <property type="nucleotide sequence ID" value="NZ_JAGETZ010000001.1"/>
</dbReference>
<dbReference type="PRINTS" id="PR00032">
    <property type="entry name" value="HTHARAC"/>
</dbReference>
<protein>
    <submittedName>
        <fullName evidence="5">Helix-turn-helix transcriptional regulator</fullName>
    </submittedName>
</protein>
<evidence type="ECO:0000256" key="3">
    <source>
        <dbReference type="ARBA" id="ARBA00023163"/>
    </source>
</evidence>
<sequence>MKPNSLEELYTKLRPVAGAEASTLVAPGIQREIGHFNVFNVADLMATKFQRPPMTFDRRAFCKISLIRGRSRVENGDKVVDIERNGLWFATSRVPYRWLPQDQDQAGYFCVFTDEFLLPAKSGVVLDELPIFQPGATPTLEISDTDYAAIEGIFLRMTQEIASGYAHKYDLLRTYLLELIHYGQKLQPAPAQVHTPNASARVTALFAELLERQFPLETPQQQLRLRTAKDYANQLAVHVNHLNRVLKETTGRTTTGLIGSRVAQEAKILLKQTNWNVSEIANSLGFADAAHFCNFFKRQTGLVPSALRE</sequence>
<organism evidence="5 6">
    <name type="scientific">Hymenobacter negativus</name>
    <dbReference type="NCBI Taxonomy" id="2795026"/>
    <lineage>
        <taxon>Bacteria</taxon>
        <taxon>Pseudomonadati</taxon>
        <taxon>Bacteroidota</taxon>
        <taxon>Cytophagia</taxon>
        <taxon>Cytophagales</taxon>
        <taxon>Hymenobacteraceae</taxon>
        <taxon>Hymenobacter</taxon>
    </lineage>
</organism>
<dbReference type="Proteomes" id="UP000664369">
    <property type="component" value="Unassembled WGS sequence"/>
</dbReference>
<dbReference type="Pfam" id="PF12833">
    <property type="entry name" value="HTH_18"/>
    <property type="match status" value="1"/>
</dbReference>
<keyword evidence="3" id="KW-0804">Transcription</keyword>
<dbReference type="SMART" id="SM00342">
    <property type="entry name" value="HTH_ARAC"/>
    <property type="match status" value="1"/>
</dbReference>
<keyword evidence="6" id="KW-1185">Reference proteome</keyword>
<dbReference type="InterPro" id="IPR018060">
    <property type="entry name" value="HTH_AraC"/>
</dbReference>
<proteinExistence type="predicted"/>
<evidence type="ECO:0000313" key="6">
    <source>
        <dbReference type="Proteomes" id="UP000664369"/>
    </source>
</evidence>
<dbReference type="EMBL" id="JAGETZ010000001">
    <property type="protein sequence ID" value="MBO2007960.1"/>
    <property type="molecule type" value="Genomic_DNA"/>
</dbReference>
<dbReference type="InterPro" id="IPR020449">
    <property type="entry name" value="Tscrpt_reg_AraC-type_HTH"/>
</dbReference>